<keyword evidence="1" id="KW-1133">Transmembrane helix</keyword>
<sequence>MKTLIKWVLGILSGIVLIIGIMIFIFLQSMKPDKDEVAKIERQAEEYIANTFTDKVVIFDTLYDNMGNFTHFEYAANAENKRDGTQFLVFFNKETNQMEDTYIADQWERQLEGEIRPYLESTLGTLDELWIFYPERTGIEFNVDPNQPSSYKDYEAKPHVMIFIPRKADSWDKELFEGIVSYLQKEAGVKHGSVSLEYIDKGVRLEGDKSWHEEF</sequence>
<dbReference type="RefSeq" id="WP_193537288.1">
    <property type="nucleotide sequence ID" value="NZ_JADCLJ010000020.1"/>
</dbReference>
<proteinExistence type="predicted"/>
<keyword evidence="1" id="KW-0472">Membrane</keyword>
<feature type="transmembrane region" description="Helical" evidence="1">
    <location>
        <begin position="7"/>
        <end position="27"/>
    </location>
</feature>
<evidence type="ECO:0000256" key="1">
    <source>
        <dbReference type="SAM" id="Phobius"/>
    </source>
</evidence>
<organism evidence="2 3">
    <name type="scientific">Litchfieldia luteola</name>
    <dbReference type="NCBI Taxonomy" id="682179"/>
    <lineage>
        <taxon>Bacteria</taxon>
        <taxon>Bacillati</taxon>
        <taxon>Bacillota</taxon>
        <taxon>Bacilli</taxon>
        <taxon>Bacillales</taxon>
        <taxon>Bacillaceae</taxon>
        <taxon>Litchfieldia</taxon>
    </lineage>
</organism>
<dbReference type="EMBL" id="JADCLJ010000020">
    <property type="protein sequence ID" value="MBE4909077.1"/>
    <property type="molecule type" value="Genomic_DNA"/>
</dbReference>
<comment type="caution">
    <text evidence="2">The sequence shown here is derived from an EMBL/GenBank/DDBJ whole genome shotgun (WGS) entry which is preliminary data.</text>
</comment>
<keyword evidence="3" id="KW-1185">Reference proteome</keyword>
<protein>
    <submittedName>
        <fullName evidence="2">Uncharacterized protein</fullName>
    </submittedName>
</protein>
<dbReference type="Proteomes" id="UP001516662">
    <property type="component" value="Unassembled WGS sequence"/>
</dbReference>
<gene>
    <name evidence="2" type="ORF">IMZ08_13490</name>
</gene>
<reference evidence="2 3" key="1">
    <citation type="submission" date="2020-10" db="EMBL/GenBank/DDBJ databases">
        <title>Bacillus sp. HD4P25, an endophyte from a halophyte.</title>
        <authorList>
            <person name="Sun J.-Q."/>
        </authorList>
    </citation>
    <scope>NUCLEOTIDE SEQUENCE [LARGE SCALE GENOMIC DNA]</scope>
    <source>
        <strain evidence="2 3">YIM 93174</strain>
    </source>
</reference>
<name>A0ABR9QKR8_9BACI</name>
<evidence type="ECO:0000313" key="2">
    <source>
        <dbReference type="EMBL" id="MBE4909077.1"/>
    </source>
</evidence>
<accession>A0ABR9QKR8</accession>
<keyword evidence="1" id="KW-0812">Transmembrane</keyword>
<evidence type="ECO:0000313" key="3">
    <source>
        <dbReference type="Proteomes" id="UP001516662"/>
    </source>
</evidence>